<dbReference type="SUPFAM" id="SSF51126">
    <property type="entry name" value="Pectin lyase-like"/>
    <property type="match status" value="1"/>
</dbReference>
<proteinExistence type="predicted"/>
<dbReference type="InterPro" id="IPR011050">
    <property type="entry name" value="Pectin_lyase_fold/virulence"/>
</dbReference>
<dbReference type="Gene3D" id="2.160.20.10">
    <property type="entry name" value="Single-stranded right-handed beta-helix, Pectin lyase-like"/>
    <property type="match status" value="1"/>
</dbReference>
<dbReference type="Proteomes" id="UP000321353">
    <property type="component" value="Chromosome"/>
</dbReference>
<evidence type="ECO:0000313" key="2">
    <source>
        <dbReference type="Proteomes" id="UP000321353"/>
    </source>
</evidence>
<accession>A0A5B9MAZ2</accession>
<dbReference type="KEGG" id="smam:Mal15_23700"/>
<dbReference type="RefSeq" id="WP_199773845.1">
    <property type="nucleotide sequence ID" value="NZ_CP036264.1"/>
</dbReference>
<evidence type="ECO:0000313" key="1">
    <source>
        <dbReference type="EMBL" id="QEF98318.1"/>
    </source>
</evidence>
<dbReference type="InterPro" id="IPR012334">
    <property type="entry name" value="Pectin_lyas_fold"/>
</dbReference>
<organism evidence="1 2">
    <name type="scientific">Stieleria maiorica</name>
    <dbReference type="NCBI Taxonomy" id="2795974"/>
    <lineage>
        <taxon>Bacteria</taxon>
        <taxon>Pseudomonadati</taxon>
        <taxon>Planctomycetota</taxon>
        <taxon>Planctomycetia</taxon>
        <taxon>Pirellulales</taxon>
        <taxon>Pirellulaceae</taxon>
        <taxon>Stieleria</taxon>
    </lineage>
</organism>
<sequence>MAGEVDRSVLVRKSPVLDPHGKMLGVIAAFSDVTAHEVAQADCELVDGGRLENVDITRIVIENVDTPVFVRLGDRGNTYGNRDQKAPVGKLKNVCVRDVVAEVTIEDRAKATEAPYKGLKVDTTPGVTDKEKSKAGPIMITGIPGHPIENVVLENVTISYPGHGNAADAKRDVPEDLDRYPEQFFFGVLPAWGAYIRHAKNIEFKNVQLTLRGTDERQQIVLEDVEGFVQH</sequence>
<protein>
    <submittedName>
        <fullName evidence="1">Uncharacterized protein</fullName>
    </submittedName>
</protein>
<gene>
    <name evidence="1" type="ORF">Mal15_23700</name>
</gene>
<dbReference type="AlphaFoldDB" id="A0A5B9MAZ2"/>
<reference evidence="1 2" key="1">
    <citation type="submission" date="2019-02" db="EMBL/GenBank/DDBJ databases">
        <title>Planctomycetal bacteria perform biofilm scaping via a novel small molecule.</title>
        <authorList>
            <person name="Jeske O."/>
            <person name="Boedeker C."/>
            <person name="Wiegand S."/>
            <person name="Breitling P."/>
            <person name="Kallscheuer N."/>
            <person name="Jogler M."/>
            <person name="Rohde M."/>
            <person name="Petersen J."/>
            <person name="Medema M.H."/>
            <person name="Surup F."/>
            <person name="Jogler C."/>
        </authorList>
    </citation>
    <scope>NUCLEOTIDE SEQUENCE [LARGE SCALE GENOMIC DNA]</scope>
    <source>
        <strain evidence="1 2">Mal15</strain>
    </source>
</reference>
<dbReference type="EMBL" id="CP036264">
    <property type="protein sequence ID" value="QEF98318.1"/>
    <property type="molecule type" value="Genomic_DNA"/>
</dbReference>
<name>A0A5B9MAZ2_9BACT</name>
<keyword evidence="2" id="KW-1185">Reference proteome</keyword>